<dbReference type="RefSeq" id="WP_115498821.1">
    <property type="nucleotide sequence ID" value="NZ_JACRTI010000010.1"/>
</dbReference>
<accession>A0A3D8HGE3</accession>
<feature type="coiled-coil region" evidence="2">
    <location>
        <begin position="178"/>
        <end position="205"/>
    </location>
</feature>
<dbReference type="SUPFAM" id="SSF56954">
    <property type="entry name" value="Outer membrane efflux proteins (OEP)"/>
    <property type="match status" value="1"/>
</dbReference>
<dbReference type="Proteomes" id="UP000256321">
    <property type="component" value="Unassembled WGS sequence"/>
</dbReference>
<feature type="signal peptide" evidence="3">
    <location>
        <begin position="1"/>
        <end position="19"/>
    </location>
</feature>
<reference evidence="5 6" key="1">
    <citation type="submission" date="2018-07" db="EMBL/GenBank/DDBJ databases">
        <title>Parabacteroides acidifaciens nov. sp., isolated from human feces.</title>
        <authorList>
            <person name="Wang Y.J."/>
        </authorList>
    </citation>
    <scope>NUCLEOTIDE SEQUENCE [LARGE SCALE GENOMIC DNA]</scope>
    <source>
        <strain evidence="5 6">426-9</strain>
    </source>
</reference>
<evidence type="ECO:0000313" key="7">
    <source>
        <dbReference type="Proteomes" id="UP000629596"/>
    </source>
</evidence>
<dbReference type="EMBL" id="JACRTI010000010">
    <property type="protein sequence ID" value="MBC8601336.1"/>
    <property type="molecule type" value="Genomic_DNA"/>
</dbReference>
<keyword evidence="2" id="KW-0175">Coiled coil</keyword>
<sequence length="415" mass="47676">MYKPVLFVLLFFRIWTVTAQDNTVKLSLEDAVGRFTTCNLSLIAERYNIDMAEAEIIQAKLFDNPVISLEQNIYNRNNGKYFDVGREGEAVVEIEQLIYIAGQRNKRVRLEKINKEMAAYQFEEVLRTLRGELKSKFIDLYYTQKSVSVYDREISYLSTLLNVYKEQSAKGNVSLLEKSRIQALLLSLQQERNDLSNELVTLQGDLRLLLGLKSSELLEPLFDESVLEHIDLDKLPFAELSARLSVRPDQKLAEAGIRASEADVRLQKSLAFPEVSLKGAYDRAGNFCNNYFAIGLSVSVPIFNRNQGNIKSARLSVLQNNSRAELVRRQVDNELFACYTKLEKALQLYRSSDYELERDFNRIIEGVNTGFQKRNISLLEFIDYYQAYKETCLQLYNIKKNVLQAVEDLNTVVGD</sequence>
<dbReference type="Gene3D" id="1.20.1600.10">
    <property type="entry name" value="Outer membrane efflux proteins (OEP)"/>
    <property type="match status" value="1"/>
</dbReference>
<evidence type="ECO:0000256" key="1">
    <source>
        <dbReference type="ARBA" id="ARBA00007613"/>
    </source>
</evidence>
<evidence type="ECO:0000256" key="3">
    <source>
        <dbReference type="SAM" id="SignalP"/>
    </source>
</evidence>
<keyword evidence="7" id="KW-1185">Reference proteome</keyword>
<dbReference type="Proteomes" id="UP000629596">
    <property type="component" value="Unassembled WGS sequence"/>
</dbReference>
<protein>
    <submittedName>
        <fullName evidence="5">TolC family protein</fullName>
    </submittedName>
</protein>
<dbReference type="PANTHER" id="PTHR30203:SF23">
    <property type="entry name" value="OUTER MEMBRANE EFFLUX PROTEIN"/>
    <property type="match status" value="1"/>
</dbReference>
<dbReference type="AlphaFoldDB" id="A0A3D8HGE3"/>
<proteinExistence type="inferred from homology"/>
<dbReference type="GO" id="GO:0015562">
    <property type="term" value="F:efflux transmembrane transporter activity"/>
    <property type="evidence" value="ECO:0007669"/>
    <property type="project" value="InterPro"/>
</dbReference>
<dbReference type="PANTHER" id="PTHR30203">
    <property type="entry name" value="OUTER MEMBRANE CATION EFFLUX PROTEIN"/>
    <property type="match status" value="1"/>
</dbReference>
<gene>
    <name evidence="5" type="ORF">DWU89_06475</name>
    <name evidence="4" type="ORF">H8784_06325</name>
</gene>
<comment type="similarity">
    <text evidence="1">Belongs to the outer membrane factor (OMF) (TC 1.B.17) family.</text>
</comment>
<keyword evidence="3" id="KW-0732">Signal</keyword>
<evidence type="ECO:0000313" key="5">
    <source>
        <dbReference type="EMBL" id="RDU50016.1"/>
    </source>
</evidence>
<feature type="chain" id="PRO_5017756557" evidence="3">
    <location>
        <begin position="20"/>
        <end position="415"/>
    </location>
</feature>
<organism evidence="5 6">
    <name type="scientific">Parabacteroides acidifaciens</name>
    <dbReference type="NCBI Taxonomy" id="2290935"/>
    <lineage>
        <taxon>Bacteria</taxon>
        <taxon>Pseudomonadati</taxon>
        <taxon>Bacteroidota</taxon>
        <taxon>Bacteroidia</taxon>
        <taxon>Bacteroidales</taxon>
        <taxon>Tannerellaceae</taxon>
        <taxon>Parabacteroides</taxon>
    </lineage>
</organism>
<dbReference type="InterPro" id="IPR010131">
    <property type="entry name" value="MdtP/NodT-like"/>
</dbReference>
<evidence type="ECO:0000256" key="2">
    <source>
        <dbReference type="SAM" id="Coils"/>
    </source>
</evidence>
<dbReference type="InterPro" id="IPR003423">
    <property type="entry name" value="OMP_efflux"/>
</dbReference>
<comment type="caution">
    <text evidence="5">The sequence shown here is derived from an EMBL/GenBank/DDBJ whole genome shotgun (WGS) entry which is preliminary data.</text>
</comment>
<evidence type="ECO:0000313" key="4">
    <source>
        <dbReference type="EMBL" id="MBC8601336.1"/>
    </source>
</evidence>
<dbReference type="EMBL" id="QREV01000010">
    <property type="protein sequence ID" value="RDU50016.1"/>
    <property type="molecule type" value="Genomic_DNA"/>
</dbReference>
<dbReference type="Pfam" id="PF02321">
    <property type="entry name" value="OEP"/>
    <property type="match status" value="2"/>
</dbReference>
<reference evidence="4 7" key="2">
    <citation type="submission" date="2020-08" db="EMBL/GenBank/DDBJ databases">
        <title>Genome public.</title>
        <authorList>
            <person name="Liu C."/>
            <person name="Sun Q."/>
        </authorList>
    </citation>
    <scope>NUCLEOTIDE SEQUENCE [LARGE SCALE GENOMIC DNA]</scope>
    <source>
        <strain evidence="4 7">426_9</strain>
    </source>
</reference>
<name>A0A3D8HGE3_9BACT</name>
<evidence type="ECO:0000313" key="6">
    <source>
        <dbReference type="Proteomes" id="UP000256321"/>
    </source>
</evidence>